<gene>
    <name evidence="2" type="ORF">IC006_1074</name>
    <name evidence="3" type="ORF">IC007_1049</name>
</gene>
<evidence type="ECO:0000256" key="1">
    <source>
        <dbReference type="SAM" id="Phobius"/>
    </source>
</evidence>
<dbReference type="STRING" id="1294262.GCA_001316085_01016"/>
<accession>A0A510E212</accession>
<feature type="transmembrane region" description="Helical" evidence="1">
    <location>
        <begin position="215"/>
        <end position="232"/>
    </location>
</feature>
<organism evidence="3 5">
    <name type="scientific">Sulfuracidifex tepidarius</name>
    <dbReference type="NCBI Taxonomy" id="1294262"/>
    <lineage>
        <taxon>Archaea</taxon>
        <taxon>Thermoproteota</taxon>
        <taxon>Thermoprotei</taxon>
        <taxon>Sulfolobales</taxon>
        <taxon>Sulfolobaceae</taxon>
        <taxon>Sulfuracidifex</taxon>
    </lineage>
</organism>
<evidence type="ECO:0000313" key="3">
    <source>
        <dbReference type="EMBL" id="BBG26535.1"/>
    </source>
</evidence>
<dbReference type="EMBL" id="AP018929">
    <property type="protein sequence ID" value="BBG23780.1"/>
    <property type="molecule type" value="Genomic_DNA"/>
</dbReference>
<keyword evidence="4" id="KW-1185">Reference proteome</keyword>
<sequence length="233" mass="25999">MESRRRNDAAYFMLLLTYALAVVSRPTLVSIVFLPVMVMHGFTIDKVLPNVLSGRIGVKDLGLFVLNTVPYLYFFTPLIFIPAAAFLLSILLSYAKSRILPQLSGTLGISLLYLPLVQVFGGANEIDIGAYLVWATYTLGEAIYVEYKLPFRRVIANQLRVSWLASLLLDVASVAVYPLFILPLIEPTIRFMMPGDKLKAASQVKELGKRGIKKTLLVFFLLVLTIIIRDVIS</sequence>
<feature type="transmembrane region" description="Helical" evidence="1">
    <location>
        <begin position="161"/>
        <end position="185"/>
    </location>
</feature>
<dbReference type="RefSeq" id="WP_054845485.1">
    <property type="nucleotide sequence ID" value="NZ_AP018929.1"/>
</dbReference>
<keyword evidence="1" id="KW-0812">Transmembrane</keyword>
<protein>
    <submittedName>
        <fullName evidence="3">Uncharacterized protein</fullName>
    </submittedName>
</protein>
<evidence type="ECO:0000313" key="2">
    <source>
        <dbReference type="EMBL" id="BBG23780.1"/>
    </source>
</evidence>
<feature type="transmembrane region" description="Helical" evidence="1">
    <location>
        <begin position="99"/>
        <end position="116"/>
    </location>
</feature>
<reference evidence="3 4" key="2">
    <citation type="journal article" date="2020" name="Int. J. Syst. Evol. Microbiol.">
        <title>Sulfuracidifex tepidarius gen. nov., sp. nov. and transfer of Sulfolobus metallicus Huber and Stetter 1992 to the genus Sulfuracidifex as Sulfuracidifex metallicus comb. nov.</title>
        <authorList>
            <person name="Itoh T."/>
            <person name="Miura T."/>
            <person name="Sakai H.D."/>
            <person name="Kato S."/>
            <person name="Ohkuma M."/>
            <person name="Takashina T."/>
        </authorList>
    </citation>
    <scope>NUCLEOTIDE SEQUENCE</scope>
    <source>
        <strain evidence="2 4">IC-006</strain>
        <strain evidence="3">IC-007</strain>
    </source>
</reference>
<keyword evidence="1" id="KW-0472">Membrane</keyword>
<evidence type="ECO:0000313" key="5">
    <source>
        <dbReference type="Proteomes" id="UP000325030"/>
    </source>
</evidence>
<feature type="transmembrane region" description="Helical" evidence="1">
    <location>
        <begin position="12"/>
        <end position="38"/>
    </location>
</feature>
<proteinExistence type="predicted"/>
<dbReference type="GeneID" id="41717394"/>
<dbReference type="AlphaFoldDB" id="A0A510E212"/>
<dbReference type="Proteomes" id="UP000325030">
    <property type="component" value="Chromosome"/>
</dbReference>
<dbReference type="EMBL" id="AP018930">
    <property type="protein sequence ID" value="BBG26535.1"/>
    <property type="molecule type" value="Genomic_DNA"/>
</dbReference>
<evidence type="ECO:0000313" key="4">
    <source>
        <dbReference type="Proteomes" id="UP000322983"/>
    </source>
</evidence>
<dbReference type="KEGG" id="step:IC006_1074"/>
<reference evidence="5" key="1">
    <citation type="submission" date="2018-09" db="EMBL/GenBank/DDBJ databases">
        <title>Complete Genome Sequencing of Sulfolobus sp. JCM 16834.</title>
        <authorList>
            <person name="Kato S."/>
            <person name="Itoh T."/>
            <person name="Ohkuma M."/>
        </authorList>
    </citation>
    <scope>NUCLEOTIDE SEQUENCE [LARGE SCALE GENOMIC DNA]</scope>
    <source>
        <strain evidence="5">IC-007</strain>
    </source>
</reference>
<name>A0A510E212_9CREN</name>
<feature type="transmembrane region" description="Helical" evidence="1">
    <location>
        <begin position="71"/>
        <end position="92"/>
    </location>
</feature>
<dbReference type="Proteomes" id="UP000322983">
    <property type="component" value="Chromosome"/>
</dbReference>
<accession>A0A510DUQ1</accession>
<keyword evidence="1" id="KW-1133">Transmembrane helix</keyword>
<dbReference type="OrthoDB" id="44073at2157"/>